<keyword evidence="1" id="KW-0193">Cuticle</keyword>
<feature type="region of interest" description="Disordered" evidence="2">
    <location>
        <begin position="252"/>
        <end position="289"/>
    </location>
</feature>
<feature type="compositionally biased region" description="Basic and acidic residues" evidence="2">
    <location>
        <begin position="338"/>
        <end position="351"/>
    </location>
</feature>
<feature type="region of interest" description="Disordered" evidence="2">
    <location>
        <begin position="53"/>
        <end position="82"/>
    </location>
</feature>
<feature type="compositionally biased region" description="Polar residues" evidence="2">
    <location>
        <begin position="549"/>
        <end position="560"/>
    </location>
</feature>
<feature type="region of interest" description="Disordered" evidence="2">
    <location>
        <begin position="202"/>
        <end position="234"/>
    </location>
</feature>
<feature type="compositionally biased region" description="Polar residues" evidence="2">
    <location>
        <begin position="1794"/>
        <end position="1804"/>
    </location>
</feature>
<feature type="region of interest" description="Disordered" evidence="2">
    <location>
        <begin position="306"/>
        <end position="434"/>
    </location>
</feature>
<feature type="compositionally biased region" description="Basic and acidic residues" evidence="2">
    <location>
        <begin position="401"/>
        <end position="417"/>
    </location>
</feature>
<feature type="region of interest" description="Disordered" evidence="2">
    <location>
        <begin position="1312"/>
        <end position="1349"/>
    </location>
</feature>
<proteinExistence type="predicted"/>
<feature type="compositionally biased region" description="Basic and acidic residues" evidence="2">
    <location>
        <begin position="1248"/>
        <end position="1266"/>
    </location>
</feature>
<organism evidence="4 5">
    <name type="scientific">Artemia franciscana</name>
    <name type="common">Brine shrimp</name>
    <name type="synonym">Artemia sanfranciscana</name>
    <dbReference type="NCBI Taxonomy" id="6661"/>
    <lineage>
        <taxon>Eukaryota</taxon>
        <taxon>Metazoa</taxon>
        <taxon>Ecdysozoa</taxon>
        <taxon>Arthropoda</taxon>
        <taxon>Crustacea</taxon>
        <taxon>Branchiopoda</taxon>
        <taxon>Anostraca</taxon>
        <taxon>Artemiidae</taxon>
        <taxon>Artemia</taxon>
    </lineage>
</organism>
<dbReference type="EMBL" id="JAVRJZ010000017">
    <property type="protein sequence ID" value="KAK2709200.1"/>
    <property type="molecule type" value="Genomic_DNA"/>
</dbReference>
<evidence type="ECO:0000313" key="4">
    <source>
        <dbReference type="EMBL" id="KAK2709200.1"/>
    </source>
</evidence>
<feature type="compositionally biased region" description="Basic and acidic residues" evidence="2">
    <location>
        <begin position="1617"/>
        <end position="1633"/>
    </location>
</feature>
<feature type="compositionally biased region" description="Polar residues" evidence="2">
    <location>
        <begin position="1836"/>
        <end position="1850"/>
    </location>
</feature>
<feature type="compositionally biased region" description="Polar residues" evidence="2">
    <location>
        <begin position="252"/>
        <end position="268"/>
    </location>
</feature>
<feature type="region of interest" description="Disordered" evidence="2">
    <location>
        <begin position="1173"/>
        <end position="1298"/>
    </location>
</feature>
<feature type="compositionally biased region" description="Basic and acidic residues" evidence="2">
    <location>
        <begin position="369"/>
        <end position="385"/>
    </location>
</feature>
<dbReference type="PROSITE" id="PS51155">
    <property type="entry name" value="CHIT_BIND_RR_2"/>
    <property type="match status" value="1"/>
</dbReference>
<gene>
    <name evidence="4" type="ORF">QYM36_013009</name>
</gene>
<evidence type="ECO:0000256" key="2">
    <source>
        <dbReference type="SAM" id="MobiDB-lite"/>
    </source>
</evidence>
<feature type="region of interest" description="Disordered" evidence="2">
    <location>
        <begin position="967"/>
        <end position="994"/>
    </location>
</feature>
<feature type="region of interest" description="Disordered" evidence="2">
    <location>
        <begin position="2063"/>
        <end position="2090"/>
    </location>
</feature>
<feature type="compositionally biased region" description="Basic and acidic residues" evidence="2">
    <location>
        <begin position="1182"/>
        <end position="1199"/>
    </location>
</feature>
<feature type="region of interest" description="Disordered" evidence="2">
    <location>
        <begin position="539"/>
        <end position="562"/>
    </location>
</feature>
<feature type="region of interest" description="Disordered" evidence="2">
    <location>
        <begin position="20"/>
        <end position="40"/>
    </location>
</feature>
<feature type="compositionally biased region" description="Polar residues" evidence="2">
    <location>
        <begin position="646"/>
        <end position="657"/>
    </location>
</feature>
<feature type="region of interest" description="Disordered" evidence="2">
    <location>
        <begin position="874"/>
        <end position="898"/>
    </location>
</feature>
<feature type="compositionally biased region" description="Basic and acidic residues" evidence="2">
    <location>
        <begin position="1993"/>
        <end position="2004"/>
    </location>
</feature>
<feature type="region of interest" description="Disordered" evidence="2">
    <location>
        <begin position="1365"/>
        <end position="1435"/>
    </location>
</feature>
<dbReference type="GO" id="GO:0042302">
    <property type="term" value="F:structural constituent of cuticle"/>
    <property type="evidence" value="ECO:0007669"/>
    <property type="project" value="UniProtKB-UniRule"/>
</dbReference>
<protein>
    <submittedName>
        <fullName evidence="4">Uncharacterized protein</fullName>
    </submittedName>
</protein>
<feature type="compositionally biased region" description="Basic and acidic residues" evidence="2">
    <location>
        <begin position="885"/>
        <end position="896"/>
    </location>
</feature>
<feature type="compositionally biased region" description="Basic and acidic residues" evidence="2">
    <location>
        <begin position="1651"/>
        <end position="1667"/>
    </location>
</feature>
<evidence type="ECO:0000256" key="3">
    <source>
        <dbReference type="SAM" id="SignalP"/>
    </source>
</evidence>
<feature type="compositionally biased region" description="Polar residues" evidence="2">
    <location>
        <begin position="1416"/>
        <end position="1435"/>
    </location>
</feature>
<keyword evidence="3" id="KW-0732">Signal</keyword>
<feature type="compositionally biased region" description="Basic and acidic residues" evidence="2">
    <location>
        <begin position="1891"/>
        <end position="1902"/>
    </location>
</feature>
<sequence>MKILLISGFLIALSNTKSLSNYGQNEVPPESTSYSPTSDYGISHKRVYKNEESNHYGTRGYPETSATYSSDEPSGNYASTSTKDLLGEASVGHDYTLRNNKMPYTFAWHLDDLHSHYGHKETNDGEKVYGEYYVSLPNEKTQVVKYNVSGTTGFVATVDYVETGYPKILYGHQTMDGIYANEQDVETYGKGNGYKEADYKENKKTTYTEESPTLHDESYLSVTNEPNRGNKHTGKAQYIESDSLTYEQTKLLSTPSSTQNYSDPTYDSQDLPHGSKESEYKTSTLNYDEEDGKKSYNYAIYSEKAYEGPKSSGSPAASDDYSVNIKELKQDNSNLEYNSDKEYRHQDKETSRSYVTKQEEDSGASNLNHYEDQYSEKAYITHDHQLPPTYENNANSNTPAEYDKNTNDDTKSFKEGTAESANIQHSYSYKGEGKDYPTYSTHRLEASSYATGSLKNANEDNYNQEPEEYYHNKENNNYDTSKVFANAENSSNTKETKAYLLNQEYEQSYEYEGKREGFKEYSYPSESYEKAEHINYTEPKEDTEKYSKGGTNYDLSTKSPLSRKDKISDTYKEDTLPMPKFTAQEFLIHMTHSPLFCPIAASLMQVVKMRNMKNSDKVYLFGMRDEGTGTSDIIHEGDLTEIYPDTTKNSNANSKEYSATRDDKSSLYEPKITHESYASKIPYNSHNYQEVHEANQRTGFKNMEAPVVYHKPIYQPQEDSYSKILTSTKAYTQLDNHYKETSSYEPPQSISYPTSTEKYNNMDHELDVPKYESQYILKASNTYVNKEESASKYADQEVFKEVQPPTYEYIKNATHNHPVEKYEKTEYTTTELKYDFESTYQTSTPNYPVGNANIQMQEKTYKVKEPSYQSISSYELAELTPNSSEKSEHKNEKSEYKNTPTYQETFFFGTEAYSQVYPKEKYVEKTHEIEEPINEYLQKHESFGTKSYNSSYENPVPFGYEYEKPGYESGTTYQTQSSNQYNQESYTSENYQKEDQKYYNPPSYKLQKASGGKSIEYSNGGTKYDTSYANGSTTLNTQTVYDKNYEKVYQDTHQVKENGYLLPSKHEPTKPKPFELTEEQQVTTGYRKDGANYKLDFDKTGASAEYSGNPKGPAKEKPYKDLYKIDERKFEPASIYQTTQQNFSTNEYKQKEIEYNTKEPKYATSFPYERVTSAPLNSYTEKYSKGTGDYKMRESEYKNASKHKPTRPTLDNYSAEKEPRYEKGDIKYENNYQERTSHPYSASTESYEDARRVVTPYKNEESKDKSTSSYEPANPKPRYPEVEKYVDTGYKTDDKKYDASSVFETSPYIKDVNKQEETKYGNEPISSEAASDPVHIAGSHSYNEGGYHHPTYITKETEYKNAPTYEPAKLVSHNHETKKYVENGYKKEEPKYDRSHAYTHPVSSGEEYDEGEKTYENQPHSNLAAPNTYPTSSEIQNDRGYQTMHRAGNTKYTDPQTNEPAKLISYSPEAVKYTEAEKKMEEPIYDALSTYKTPSSSREKYEKEATKYEKQYVYKAIESNIYITTEGYISKQPYENIEKAEYDDIPPNEQVKYSQGFPQDTENGYKIEDSKYDASSIMNKNPAPGRKVYEKEKIKYENQPVYETAPFQSYVESSQRYNDRSYHQTTHKVENPEYKSIPAFNLAKPMPPYLEVEKTTKKGYEKEELKYDTSSVDKAPTSGGETGNSKEYAQHTPYSERNVSYTAYQEKNNANQPKQESYSPNVYEKIDSNYDNSSAYKTPASRGDTRYSKGNSQPTSYQNINKSDEPKYETHWQTKHKNEKTNYDIAPSYDGPETSGNTGYSEGYIQNQNYQDTYKPEKPKYEMYQSKINKKEDSSYDGSPTYNNPILSKDTNYSDTLIEHHNYQEGYEIVEPKYDTYETKEFKPYAISPDSYEKHEDKKTGKNSEGPPEISSSKSHGDAEPYAGGYHQQIQYNTKGTIYENPSVYKPVENGSYYSETEKHGGYKYGNEDAILNEPSPYKASALAELVSYPKDIPTDKPHQESNIETKNGYESYKASNFKPYAVSSSRNGQPIRDVGEGKFHDGTVYTTTATTSIYKKYGEENRHQHTDHPQIKYKTEDQQGSTEPKDIYSKKFSGYSTNVGHSSYIEAAINPAKSEVVQQGGEAKEYFRPMDPIYRAQTENRGKLNEERKNYNY</sequence>
<comment type="caution">
    <text evidence="4">The sequence shown here is derived from an EMBL/GenBank/DDBJ whole genome shotgun (WGS) entry which is preliminary data.</text>
</comment>
<dbReference type="InterPro" id="IPR000618">
    <property type="entry name" value="Insect_cuticle"/>
</dbReference>
<evidence type="ECO:0000256" key="1">
    <source>
        <dbReference type="PROSITE-ProRule" id="PRU00497"/>
    </source>
</evidence>
<feature type="region of interest" description="Disordered" evidence="2">
    <location>
        <begin position="1823"/>
        <end position="1850"/>
    </location>
</feature>
<feature type="compositionally biased region" description="Basic and acidic residues" evidence="2">
    <location>
        <begin position="1373"/>
        <end position="1396"/>
    </location>
</feature>
<feature type="compositionally biased region" description="Polar residues" evidence="2">
    <location>
        <begin position="1230"/>
        <end position="1245"/>
    </location>
</feature>
<feature type="signal peptide" evidence="3">
    <location>
        <begin position="1"/>
        <end position="16"/>
    </location>
</feature>
<keyword evidence="5" id="KW-1185">Reference proteome</keyword>
<feature type="region of interest" description="Disordered" evidence="2">
    <location>
        <begin position="1884"/>
        <end position="1929"/>
    </location>
</feature>
<feature type="compositionally biased region" description="Polar residues" evidence="2">
    <location>
        <begin position="64"/>
        <end position="82"/>
    </location>
</feature>
<reference evidence="4" key="1">
    <citation type="submission" date="2023-07" db="EMBL/GenBank/DDBJ databases">
        <title>Chromosome-level genome assembly of Artemia franciscana.</title>
        <authorList>
            <person name="Jo E."/>
        </authorList>
    </citation>
    <scope>NUCLEOTIDE SEQUENCE</scope>
    <source>
        <tissue evidence="4">Whole body</tissue>
    </source>
</reference>
<feature type="compositionally biased region" description="Basic and acidic residues" evidence="2">
    <location>
        <begin position="1214"/>
        <end position="1228"/>
    </location>
</feature>
<feature type="compositionally biased region" description="Polar residues" evidence="2">
    <location>
        <begin position="1683"/>
        <end position="1720"/>
    </location>
</feature>
<feature type="compositionally biased region" description="Polar residues" evidence="2">
    <location>
        <begin position="1551"/>
        <end position="1562"/>
    </location>
</feature>
<name>A0AA88L5Z5_ARTSF</name>
<feature type="compositionally biased region" description="Polar residues" evidence="2">
    <location>
        <begin position="969"/>
        <end position="990"/>
    </location>
</feature>
<feature type="chain" id="PRO_5041690096" evidence="3">
    <location>
        <begin position="17"/>
        <end position="2154"/>
    </location>
</feature>
<feature type="compositionally biased region" description="Basic and acidic residues" evidence="2">
    <location>
        <begin position="1278"/>
        <end position="1298"/>
    </location>
</feature>
<feature type="region of interest" description="Disordered" evidence="2">
    <location>
        <begin position="1542"/>
        <end position="1565"/>
    </location>
</feature>
<accession>A0AA88L5Z5</accession>
<feature type="region of interest" description="Disordered" evidence="2">
    <location>
        <begin position="1615"/>
        <end position="1804"/>
    </location>
</feature>
<dbReference type="Proteomes" id="UP001187531">
    <property type="component" value="Unassembled WGS sequence"/>
</dbReference>
<feature type="compositionally biased region" description="Polar residues" evidence="2">
    <location>
        <begin position="390"/>
        <end position="399"/>
    </location>
</feature>
<feature type="compositionally biased region" description="Basic and acidic residues" evidence="2">
    <location>
        <begin position="1762"/>
        <end position="1772"/>
    </location>
</feature>
<evidence type="ECO:0000313" key="5">
    <source>
        <dbReference type="Proteomes" id="UP001187531"/>
    </source>
</evidence>
<feature type="region of interest" description="Disordered" evidence="2">
    <location>
        <begin position="1991"/>
        <end position="2011"/>
    </location>
</feature>
<feature type="compositionally biased region" description="Polar residues" evidence="2">
    <location>
        <begin position="1748"/>
        <end position="1761"/>
    </location>
</feature>
<feature type="compositionally biased region" description="Basic and acidic residues" evidence="2">
    <location>
        <begin position="202"/>
        <end position="218"/>
    </location>
</feature>
<feature type="region of interest" description="Disordered" evidence="2">
    <location>
        <begin position="646"/>
        <end position="666"/>
    </location>
</feature>